<dbReference type="AlphaFoldDB" id="A0A0C9TCJ4"/>
<organism evidence="2 3">
    <name type="scientific">Paxillus involutus ATCC 200175</name>
    <dbReference type="NCBI Taxonomy" id="664439"/>
    <lineage>
        <taxon>Eukaryota</taxon>
        <taxon>Fungi</taxon>
        <taxon>Dikarya</taxon>
        <taxon>Basidiomycota</taxon>
        <taxon>Agaricomycotina</taxon>
        <taxon>Agaricomycetes</taxon>
        <taxon>Agaricomycetidae</taxon>
        <taxon>Boletales</taxon>
        <taxon>Paxilineae</taxon>
        <taxon>Paxillaceae</taxon>
        <taxon>Paxillus</taxon>
    </lineage>
</organism>
<proteinExistence type="predicted"/>
<protein>
    <submittedName>
        <fullName evidence="2">Uncharacterized protein</fullName>
    </submittedName>
</protein>
<sequence length="82" mass="9271">MASGMNERPSKTEMKFFQFFRLTQEHPSPLHMTLGRRLEDAARIAMMTMVHVTVASAAAVSAYRFSLQVDREKKAETHQAGT</sequence>
<dbReference type="HOGENOM" id="CLU_2558931_0_0_1"/>
<name>A0A0C9TCJ4_PAXIN</name>
<keyword evidence="1" id="KW-0472">Membrane</keyword>
<dbReference type="Proteomes" id="UP000053647">
    <property type="component" value="Unassembled WGS sequence"/>
</dbReference>
<keyword evidence="1" id="KW-0812">Transmembrane</keyword>
<keyword evidence="3" id="KW-1185">Reference proteome</keyword>
<reference evidence="2 3" key="1">
    <citation type="submission" date="2014-06" db="EMBL/GenBank/DDBJ databases">
        <authorList>
            <consortium name="DOE Joint Genome Institute"/>
            <person name="Kuo A."/>
            <person name="Kohler A."/>
            <person name="Nagy L.G."/>
            <person name="Floudas D."/>
            <person name="Copeland A."/>
            <person name="Barry K.W."/>
            <person name="Cichocki N."/>
            <person name="Veneault-Fourrey C."/>
            <person name="LaButti K."/>
            <person name="Lindquist E.A."/>
            <person name="Lipzen A."/>
            <person name="Lundell T."/>
            <person name="Morin E."/>
            <person name="Murat C."/>
            <person name="Sun H."/>
            <person name="Tunlid A."/>
            <person name="Henrissat B."/>
            <person name="Grigoriev I.V."/>
            <person name="Hibbett D.S."/>
            <person name="Martin F."/>
            <person name="Nordberg H.P."/>
            <person name="Cantor M.N."/>
            <person name="Hua S.X."/>
        </authorList>
    </citation>
    <scope>NUCLEOTIDE SEQUENCE [LARGE SCALE GENOMIC DNA]</scope>
    <source>
        <strain evidence="2 3">ATCC 200175</strain>
    </source>
</reference>
<reference evidence="3" key="2">
    <citation type="submission" date="2015-01" db="EMBL/GenBank/DDBJ databases">
        <title>Evolutionary Origins and Diversification of the Mycorrhizal Mutualists.</title>
        <authorList>
            <consortium name="DOE Joint Genome Institute"/>
            <consortium name="Mycorrhizal Genomics Consortium"/>
            <person name="Kohler A."/>
            <person name="Kuo A."/>
            <person name="Nagy L.G."/>
            <person name="Floudas D."/>
            <person name="Copeland A."/>
            <person name="Barry K.W."/>
            <person name="Cichocki N."/>
            <person name="Veneault-Fourrey C."/>
            <person name="LaButti K."/>
            <person name="Lindquist E.A."/>
            <person name="Lipzen A."/>
            <person name="Lundell T."/>
            <person name="Morin E."/>
            <person name="Murat C."/>
            <person name="Riley R."/>
            <person name="Ohm R."/>
            <person name="Sun H."/>
            <person name="Tunlid A."/>
            <person name="Henrissat B."/>
            <person name="Grigoriev I.V."/>
            <person name="Hibbett D.S."/>
            <person name="Martin F."/>
        </authorList>
    </citation>
    <scope>NUCLEOTIDE SEQUENCE [LARGE SCALE GENOMIC DNA]</scope>
    <source>
        <strain evidence="3">ATCC 200175</strain>
    </source>
</reference>
<dbReference type="EMBL" id="KN819353">
    <property type="protein sequence ID" value="KIJ13295.1"/>
    <property type="molecule type" value="Genomic_DNA"/>
</dbReference>
<keyword evidence="1" id="KW-1133">Transmembrane helix</keyword>
<feature type="transmembrane region" description="Helical" evidence="1">
    <location>
        <begin position="44"/>
        <end position="65"/>
    </location>
</feature>
<evidence type="ECO:0000313" key="2">
    <source>
        <dbReference type="EMBL" id="KIJ13295.1"/>
    </source>
</evidence>
<evidence type="ECO:0000313" key="3">
    <source>
        <dbReference type="Proteomes" id="UP000053647"/>
    </source>
</evidence>
<evidence type="ECO:0000256" key="1">
    <source>
        <dbReference type="SAM" id="Phobius"/>
    </source>
</evidence>
<accession>A0A0C9TCJ4</accession>
<gene>
    <name evidence="2" type="ORF">PAXINDRAFT_170580</name>
</gene>